<dbReference type="SUPFAM" id="SSF57850">
    <property type="entry name" value="RING/U-box"/>
    <property type="match status" value="1"/>
</dbReference>
<dbReference type="EMBL" id="JAGKQM010000012">
    <property type="protein sequence ID" value="KAH0896123.1"/>
    <property type="molecule type" value="Genomic_DNA"/>
</dbReference>
<evidence type="ECO:0000313" key="6">
    <source>
        <dbReference type="Proteomes" id="UP000824890"/>
    </source>
</evidence>
<feature type="compositionally biased region" description="Basic residues" evidence="2">
    <location>
        <begin position="408"/>
        <end position="421"/>
    </location>
</feature>
<feature type="signal peptide" evidence="3">
    <location>
        <begin position="1"/>
        <end position="24"/>
    </location>
</feature>
<feature type="compositionally biased region" description="Polar residues" evidence="2">
    <location>
        <begin position="458"/>
        <end position="497"/>
    </location>
</feature>
<dbReference type="PANTHER" id="PTHR48433:SF1">
    <property type="entry name" value="OUTER ENVELOPE PROTEIN 61-LIKE"/>
    <property type="match status" value="1"/>
</dbReference>
<feature type="region of interest" description="Disordered" evidence="2">
    <location>
        <begin position="91"/>
        <end position="115"/>
    </location>
</feature>
<dbReference type="SMART" id="SM00184">
    <property type="entry name" value="RING"/>
    <property type="match status" value="1"/>
</dbReference>
<proteinExistence type="predicted"/>
<feature type="compositionally biased region" description="Basic and acidic residues" evidence="2">
    <location>
        <begin position="600"/>
        <end position="620"/>
    </location>
</feature>
<evidence type="ECO:0000256" key="1">
    <source>
        <dbReference type="PROSITE-ProRule" id="PRU00175"/>
    </source>
</evidence>
<reference evidence="5 6" key="1">
    <citation type="submission" date="2021-05" db="EMBL/GenBank/DDBJ databases">
        <title>Genome Assembly of Synthetic Allotetraploid Brassica napus Reveals Homoeologous Exchanges between Subgenomes.</title>
        <authorList>
            <person name="Davis J.T."/>
        </authorList>
    </citation>
    <scope>NUCLEOTIDE SEQUENCE [LARGE SCALE GENOMIC DNA]</scope>
    <source>
        <strain evidence="6">cv. Da-Ae</strain>
        <tissue evidence="5">Seedling</tissue>
    </source>
</reference>
<dbReference type="InterPro" id="IPR001841">
    <property type="entry name" value="Znf_RING"/>
</dbReference>
<name>A0ABQ8AV84_BRANA</name>
<dbReference type="Gene3D" id="1.25.40.10">
    <property type="entry name" value="Tetratricopeptide repeat domain"/>
    <property type="match status" value="1"/>
</dbReference>
<gene>
    <name evidence="5" type="ORF">HID58_045691</name>
</gene>
<sequence>MMSHCLGDFLINLRSFILLTKVLAYDATNIKALYRRGQAYRDLGHEVSPEDETIADVLRDVNKERLEVEGPGETSSSGVVIEDITEEDTVISGEKKKASKEVTGRQRESNSGIHAQGVKTDLDGLQALRDDPEAIRTFQNFISKTDPDTLAALSGGKAGDMSPDMFKTASSMAKCHLKRFKRWSKQPLRLKETTLSLQPHHLEKTNVIVDMFTSMIKNMNPEMMASMSEQFRMKLSREDAAKAQEAMASLSPEALEKMMRWADRAQTGIEKAKKAKKWLLGKGGLIFAICMLGAGDKTTSSEGHLTSAAAFVQGGIQDPCDDACSICLEVFCDSDPSTLTSCKHEYHLQCILEWCQRSSQCPMCWQSISLKDPTSQELLEAVLPVGVDNAEIEERIIQHLAAAAAMGRARHGARREGHRSRSSTQGHPQLRVFSPHSNASPPHPPMPSSPSQRDESDTVTNLPLSHQNTLGEGSLHSNMQPQVSPSNNRSPNQPTSSDQDRAGPSELQSFSESLKSRLNAVSMRYKESISKNTRSWKDRFFSRSTSIAELGSEVKREVSAGIATVSRMMERLETREDSTRPGTEPVSSNGLDNNTPAEPNNEHSRRSEASDEHSLNERGVKGTCAAASGSS</sequence>
<keyword evidence="1" id="KW-0862">Zinc</keyword>
<feature type="region of interest" description="Disordered" evidence="2">
    <location>
        <begin position="569"/>
        <end position="631"/>
    </location>
</feature>
<evidence type="ECO:0000256" key="2">
    <source>
        <dbReference type="SAM" id="MobiDB-lite"/>
    </source>
</evidence>
<keyword evidence="1" id="KW-0863">Zinc-finger</keyword>
<dbReference type="PROSITE" id="PS50089">
    <property type="entry name" value="ZF_RING_2"/>
    <property type="match status" value="1"/>
</dbReference>
<organism evidence="5 6">
    <name type="scientific">Brassica napus</name>
    <name type="common">Rape</name>
    <dbReference type="NCBI Taxonomy" id="3708"/>
    <lineage>
        <taxon>Eukaryota</taxon>
        <taxon>Viridiplantae</taxon>
        <taxon>Streptophyta</taxon>
        <taxon>Embryophyta</taxon>
        <taxon>Tracheophyta</taxon>
        <taxon>Spermatophyta</taxon>
        <taxon>Magnoliopsida</taxon>
        <taxon>eudicotyledons</taxon>
        <taxon>Gunneridae</taxon>
        <taxon>Pentapetalae</taxon>
        <taxon>rosids</taxon>
        <taxon>malvids</taxon>
        <taxon>Brassicales</taxon>
        <taxon>Brassicaceae</taxon>
        <taxon>Brassiceae</taxon>
        <taxon>Brassica</taxon>
    </lineage>
</organism>
<feature type="compositionally biased region" description="Basic and acidic residues" evidence="2">
    <location>
        <begin position="93"/>
        <end position="108"/>
    </location>
</feature>
<dbReference type="Proteomes" id="UP000824890">
    <property type="component" value="Unassembled WGS sequence"/>
</dbReference>
<keyword evidence="3" id="KW-0732">Signal</keyword>
<feature type="compositionally biased region" description="Basic and acidic residues" evidence="2">
    <location>
        <begin position="569"/>
        <end position="579"/>
    </location>
</feature>
<comment type="caution">
    <text evidence="5">The sequence shown here is derived from an EMBL/GenBank/DDBJ whole genome shotgun (WGS) entry which is preliminary data.</text>
</comment>
<dbReference type="CDD" id="cd23122">
    <property type="entry name" value="RING-H2_RHF2A"/>
    <property type="match status" value="1"/>
</dbReference>
<evidence type="ECO:0000313" key="5">
    <source>
        <dbReference type="EMBL" id="KAH0896123.1"/>
    </source>
</evidence>
<keyword evidence="1" id="KW-0479">Metal-binding</keyword>
<dbReference type="Pfam" id="PF13639">
    <property type="entry name" value="zf-RING_2"/>
    <property type="match status" value="1"/>
</dbReference>
<feature type="domain" description="RING-type" evidence="4">
    <location>
        <begin position="324"/>
        <end position="364"/>
    </location>
</feature>
<dbReference type="InterPro" id="IPR013083">
    <property type="entry name" value="Znf_RING/FYVE/PHD"/>
</dbReference>
<dbReference type="PANTHER" id="PTHR48433">
    <property type="entry name" value="OUTER ENVELOPE PROTEIN 61-LIKE"/>
    <property type="match status" value="1"/>
</dbReference>
<keyword evidence="6" id="KW-1185">Reference proteome</keyword>
<feature type="compositionally biased region" description="Polar residues" evidence="2">
    <location>
        <begin position="585"/>
        <end position="598"/>
    </location>
</feature>
<dbReference type="InterPro" id="IPR053319">
    <property type="entry name" value="OEP61"/>
</dbReference>
<dbReference type="Gene3D" id="3.30.40.10">
    <property type="entry name" value="Zinc/RING finger domain, C3HC4 (zinc finger)"/>
    <property type="match status" value="1"/>
</dbReference>
<evidence type="ECO:0000256" key="3">
    <source>
        <dbReference type="SAM" id="SignalP"/>
    </source>
</evidence>
<dbReference type="InterPro" id="IPR011990">
    <property type="entry name" value="TPR-like_helical_dom_sf"/>
</dbReference>
<feature type="region of interest" description="Disordered" evidence="2">
    <location>
        <begin position="408"/>
        <end position="511"/>
    </location>
</feature>
<accession>A0ABQ8AV84</accession>
<feature type="chain" id="PRO_5046856975" description="RING-type domain-containing protein" evidence="3">
    <location>
        <begin position="25"/>
        <end position="631"/>
    </location>
</feature>
<protein>
    <recommendedName>
        <fullName evidence="4">RING-type domain-containing protein</fullName>
    </recommendedName>
</protein>
<evidence type="ECO:0000259" key="4">
    <source>
        <dbReference type="PROSITE" id="PS50089"/>
    </source>
</evidence>